<dbReference type="SUPFAM" id="SSF88946">
    <property type="entry name" value="Sigma2 domain of RNA polymerase sigma factors"/>
    <property type="match status" value="1"/>
</dbReference>
<dbReference type="Pfam" id="PF04542">
    <property type="entry name" value="Sigma70_r2"/>
    <property type="match status" value="1"/>
</dbReference>
<dbReference type="GO" id="GO:0006352">
    <property type="term" value="P:DNA-templated transcription initiation"/>
    <property type="evidence" value="ECO:0007669"/>
    <property type="project" value="InterPro"/>
</dbReference>
<dbReference type="InterPro" id="IPR007630">
    <property type="entry name" value="RNA_pol_sigma70_r4"/>
</dbReference>
<dbReference type="PANTHER" id="PTHR30603">
    <property type="entry name" value="RNA POLYMERASE SIGMA FACTOR RPO"/>
    <property type="match status" value="1"/>
</dbReference>
<dbReference type="RefSeq" id="WP_101883018.1">
    <property type="nucleotide sequence ID" value="NZ_CAXSWW010000005.1"/>
</dbReference>
<dbReference type="Gene3D" id="1.20.120.1810">
    <property type="match status" value="1"/>
</dbReference>
<evidence type="ECO:0000313" key="7">
    <source>
        <dbReference type="EMBL" id="PLT80487.1"/>
    </source>
</evidence>
<dbReference type="NCBIfam" id="TIGR02937">
    <property type="entry name" value="sigma70-ECF"/>
    <property type="match status" value="1"/>
</dbReference>
<dbReference type="Proteomes" id="UP000234840">
    <property type="component" value="Unassembled WGS sequence"/>
</dbReference>
<feature type="domain" description="RNA polymerase sigma-70 region 4" evidence="6">
    <location>
        <begin position="219"/>
        <end position="267"/>
    </location>
</feature>
<keyword evidence="2" id="KW-0731">Sigma factor</keyword>
<keyword evidence="3" id="KW-0238">DNA-binding</keyword>
<dbReference type="InterPro" id="IPR013324">
    <property type="entry name" value="RNA_pol_sigma_r3/r4-like"/>
</dbReference>
<dbReference type="InterPro" id="IPR000943">
    <property type="entry name" value="RNA_pol_sigma70"/>
</dbReference>
<dbReference type="PRINTS" id="PR00046">
    <property type="entry name" value="SIGMA70FCT"/>
</dbReference>
<dbReference type="CDD" id="cd06171">
    <property type="entry name" value="Sigma70_r4"/>
    <property type="match status" value="1"/>
</dbReference>
<dbReference type="InterPro" id="IPR036388">
    <property type="entry name" value="WH-like_DNA-bd_sf"/>
</dbReference>
<evidence type="ECO:0000256" key="2">
    <source>
        <dbReference type="ARBA" id="ARBA00023082"/>
    </source>
</evidence>
<sequence length="311" mass="35848">MSMNIENQICEPRTNHGETVVEQRGNNEQIVGQIQTGENEQENMILLWQQNRNFITMIARKYSSCAEMEDLEQEGYIGLYEAVRHYDASSEVPFINYAAFWIRQVMRRYIDNCGRVVRIPTHAVDKIQRYKKIKSEYQKYYGKIPTDREMSAFMGMDEESLKGIKKTAAMGQIRSLDEPINSDGEDIYIGDTIVSKEDVEADVIDRIDSGIMSRELWAAVDRLPDLQGKVLRCRFLKKQTYQQTGEALGISVSAVRQQQSKAMRLLRNTGRNKGFIGYREEFLPAASIHHVGVRSFQHTWTSEVEREALSL</sequence>
<organism evidence="7 8">
    <name type="scientific">Mediterraneibacter gnavus</name>
    <name type="common">Ruminococcus gnavus</name>
    <dbReference type="NCBI Taxonomy" id="33038"/>
    <lineage>
        <taxon>Bacteria</taxon>
        <taxon>Bacillati</taxon>
        <taxon>Bacillota</taxon>
        <taxon>Clostridia</taxon>
        <taxon>Lachnospirales</taxon>
        <taxon>Lachnospiraceae</taxon>
        <taxon>Mediterraneibacter</taxon>
    </lineage>
</organism>
<keyword evidence="4" id="KW-0804">Transcription</keyword>
<accession>A0A2N5PWJ4</accession>
<gene>
    <name evidence="7" type="ORF">CDL20_14510</name>
</gene>
<keyword evidence="1" id="KW-0805">Transcription regulation</keyword>
<evidence type="ECO:0000259" key="5">
    <source>
        <dbReference type="Pfam" id="PF04542"/>
    </source>
</evidence>
<protein>
    <submittedName>
        <fullName evidence="7">RNA polymerase subunit sigma-70</fullName>
    </submittedName>
</protein>
<comment type="caution">
    <text evidence="7">The sequence shown here is derived from an EMBL/GenBank/DDBJ whole genome shotgun (WGS) entry which is preliminary data.</text>
</comment>
<evidence type="ECO:0000259" key="6">
    <source>
        <dbReference type="Pfam" id="PF04545"/>
    </source>
</evidence>
<evidence type="ECO:0000256" key="3">
    <source>
        <dbReference type="ARBA" id="ARBA00023125"/>
    </source>
</evidence>
<dbReference type="SUPFAM" id="SSF88659">
    <property type="entry name" value="Sigma3 and sigma4 domains of RNA polymerase sigma factors"/>
    <property type="match status" value="2"/>
</dbReference>
<feature type="domain" description="RNA polymerase sigma-70 region 2" evidence="5">
    <location>
        <begin position="47"/>
        <end position="110"/>
    </location>
</feature>
<dbReference type="AlphaFoldDB" id="A0A2N5PWJ4"/>
<name>A0A2N5PWJ4_MEDGN</name>
<dbReference type="GO" id="GO:0016987">
    <property type="term" value="F:sigma factor activity"/>
    <property type="evidence" value="ECO:0007669"/>
    <property type="project" value="UniProtKB-KW"/>
</dbReference>
<proteinExistence type="predicted"/>
<evidence type="ECO:0000256" key="1">
    <source>
        <dbReference type="ARBA" id="ARBA00023015"/>
    </source>
</evidence>
<dbReference type="GO" id="GO:0003677">
    <property type="term" value="F:DNA binding"/>
    <property type="evidence" value="ECO:0007669"/>
    <property type="project" value="UniProtKB-KW"/>
</dbReference>
<evidence type="ECO:0000313" key="8">
    <source>
        <dbReference type="Proteomes" id="UP000234840"/>
    </source>
</evidence>
<dbReference type="Pfam" id="PF04545">
    <property type="entry name" value="Sigma70_r4"/>
    <property type="match status" value="1"/>
</dbReference>
<dbReference type="InterPro" id="IPR007627">
    <property type="entry name" value="RNA_pol_sigma70_r2"/>
</dbReference>
<dbReference type="InterPro" id="IPR014284">
    <property type="entry name" value="RNA_pol_sigma-70_dom"/>
</dbReference>
<dbReference type="PANTHER" id="PTHR30603:SF47">
    <property type="entry name" value="RNA POLYMERASE SIGMA FACTOR SIGD, CHLOROPLASTIC"/>
    <property type="match status" value="1"/>
</dbReference>
<dbReference type="EMBL" id="NIHW01000060">
    <property type="protein sequence ID" value="PLT80487.1"/>
    <property type="molecule type" value="Genomic_DNA"/>
</dbReference>
<dbReference type="InterPro" id="IPR050239">
    <property type="entry name" value="Sigma-70_RNA_pol_init_factors"/>
</dbReference>
<dbReference type="Gene3D" id="1.10.10.10">
    <property type="entry name" value="Winged helix-like DNA-binding domain superfamily/Winged helix DNA-binding domain"/>
    <property type="match status" value="2"/>
</dbReference>
<dbReference type="InterPro" id="IPR013325">
    <property type="entry name" value="RNA_pol_sigma_r2"/>
</dbReference>
<reference evidence="7 8" key="1">
    <citation type="journal article" date="2017" name="Genome Med.">
        <title>A novel Ruminococcus gnavus clade enriched in inflammatory bowel disease patients.</title>
        <authorList>
            <person name="Hall A.B."/>
            <person name="Yassour M."/>
            <person name="Sauk J."/>
            <person name="Garner A."/>
            <person name="Jiang X."/>
            <person name="Arthur T."/>
            <person name="Lagoudas G.K."/>
            <person name="Vatanen T."/>
            <person name="Fornelos N."/>
            <person name="Wilson R."/>
            <person name="Bertha M."/>
            <person name="Cohen M."/>
            <person name="Garber J."/>
            <person name="Khalili H."/>
            <person name="Gevers D."/>
            <person name="Ananthakrishnan A.N."/>
            <person name="Kugathasan S."/>
            <person name="Lander E.S."/>
            <person name="Blainey P."/>
            <person name="Vlamakis H."/>
            <person name="Xavier R.J."/>
            <person name="Huttenhower C."/>
        </authorList>
    </citation>
    <scope>NUCLEOTIDE SEQUENCE [LARGE SCALE GENOMIC DNA]</scope>
    <source>
        <strain evidence="7 8">RJX1128</strain>
    </source>
</reference>
<evidence type="ECO:0000256" key="4">
    <source>
        <dbReference type="ARBA" id="ARBA00023163"/>
    </source>
</evidence>